<dbReference type="Proteomes" id="UP000054538">
    <property type="component" value="Unassembled WGS sequence"/>
</dbReference>
<reference evidence="2" key="2">
    <citation type="submission" date="2015-01" db="EMBL/GenBank/DDBJ databases">
        <title>Evolutionary Origins and Diversification of the Mycorrhizal Mutualists.</title>
        <authorList>
            <consortium name="DOE Joint Genome Institute"/>
            <consortium name="Mycorrhizal Genomics Consortium"/>
            <person name="Kohler A."/>
            <person name="Kuo A."/>
            <person name="Nagy L.G."/>
            <person name="Floudas D."/>
            <person name="Copeland A."/>
            <person name="Barry K.W."/>
            <person name="Cichocki N."/>
            <person name="Veneault-Fourrey C."/>
            <person name="LaButti K."/>
            <person name="Lindquist E.A."/>
            <person name="Lipzen A."/>
            <person name="Lundell T."/>
            <person name="Morin E."/>
            <person name="Murat C."/>
            <person name="Riley R."/>
            <person name="Ohm R."/>
            <person name="Sun H."/>
            <person name="Tunlid A."/>
            <person name="Henrissat B."/>
            <person name="Grigoriev I.V."/>
            <person name="Hibbett D.S."/>
            <person name="Martin F."/>
        </authorList>
    </citation>
    <scope>NUCLEOTIDE SEQUENCE [LARGE SCALE GENOMIC DNA]</scope>
    <source>
        <strain evidence="2">Ve08.2h10</strain>
    </source>
</reference>
<dbReference type="HOGENOM" id="CLU_2688520_0_0_1"/>
<name>A0A0D0CIK9_9AGAM</name>
<proteinExistence type="predicted"/>
<accession>A0A0D0CIK9</accession>
<sequence>MGLSGREAQSFQHKHSNISYPSLTTEWPWHMATVMRDGPISPSSPLRFSLLSLATYPAVRLMGKLGCKVPEARD</sequence>
<dbReference type="EMBL" id="KN828421">
    <property type="protein sequence ID" value="KIK74993.1"/>
    <property type="molecule type" value="Genomic_DNA"/>
</dbReference>
<protein>
    <submittedName>
        <fullName evidence="1">Uncharacterized protein</fullName>
    </submittedName>
</protein>
<evidence type="ECO:0000313" key="2">
    <source>
        <dbReference type="Proteomes" id="UP000054538"/>
    </source>
</evidence>
<keyword evidence="2" id="KW-1185">Reference proteome</keyword>
<evidence type="ECO:0000313" key="1">
    <source>
        <dbReference type="EMBL" id="KIK74993.1"/>
    </source>
</evidence>
<organism evidence="1 2">
    <name type="scientific">Paxillus rubicundulus Ve08.2h10</name>
    <dbReference type="NCBI Taxonomy" id="930991"/>
    <lineage>
        <taxon>Eukaryota</taxon>
        <taxon>Fungi</taxon>
        <taxon>Dikarya</taxon>
        <taxon>Basidiomycota</taxon>
        <taxon>Agaricomycotina</taxon>
        <taxon>Agaricomycetes</taxon>
        <taxon>Agaricomycetidae</taxon>
        <taxon>Boletales</taxon>
        <taxon>Paxilineae</taxon>
        <taxon>Paxillaceae</taxon>
        <taxon>Paxillus</taxon>
    </lineage>
</organism>
<dbReference type="AlphaFoldDB" id="A0A0D0CIK9"/>
<gene>
    <name evidence="1" type="ORF">PAXRUDRAFT_835835</name>
</gene>
<dbReference type="InParanoid" id="A0A0D0CIK9"/>
<reference evidence="1 2" key="1">
    <citation type="submission" date="2014-04" db="EMBL/GenBank/DDBJ databases">
        <authorList>
            <consortium name="DOE Joint Genome Institute"/>
            <person name="Kuo A."/>
            <person name="Kohler A."/>
            <person name="Jargeat P."/>
            <person name="Nagy L.G."/>
            <person name="Floudas D."/>
            <person name="Copeland A."/>
            <person name="Barry K.W."/>
            <person name="Cichocki N."/>
            <person name="Veneault-Fourrey C."/>
            <person name="LaButti K."/>
            <person name="Lindquist E.A."/>
            <person name="Lipzen A."/>
            <person name="Lundell T."/>
            <person name="Morin E."/>
            <person name="Murat C."/>
            <person name="Sun H."/>
            <person name="Tunlid A."/>
            <person name="Henrissat B."/>
            <person name="Grigoriev I.V."/>
            <person name="Hibbett D.S."/>
            <person name="Martin F."/>
            <person name="Nordberg H.P."/>
            <person name="Cantor M.N."/>
            <person name="Hua S.X."/>
        </authorList>
    </citation>
    <scope>NUCLEOTIDE SEQUENCE [LARGE SCALE GENOMIC DNA]</scope>
    <source>
        <strain evidence="1 2">Ve08.2h10</strain>
    </source>
</reference>